<evidence type="ECO:0000313" key="2">
    <source>
        <dbReference type="EMBL" id="CAG8888123.1"/>
    </source>
</evidence>
<feature type="compositionally biased region" description="Polar residues" evidence="1">
    <location>
        <begin position="83"/>
        <end position="97"/>
    </location>
</feature>
<reference evidence="2" key="1">
    <citation type="submission" date="2021-07" db="EMBL/GenBank/DDBJ databases">
        <authorList>
            <person name="Branca A.L. A."/>
        </authorList>
    </citation>
    <scope>NUCLEOTIDE SEQUENCE</scope>
</reference>
<evidence type="ECO:0000313" key="3">
    <source>
        <dbReference type="Proteomes" id="UP001154252"/>
    </source>
</evidence>
<keyword evidence="3" id="KW-1185">Reference proteome</keyword>
<name>A0A9W4NZ42_9EURO</name>
<organism evidence="2 3">
    <name type="scientific">Penicillium egyptiacum</name>
    <dbReference type="NCBI Taxonomy" id="1303716"/>
    <lineage>
        <taxon>Eukaryota</taxon>
        <taxon>Fungi</taxon>
        <taxon>Dikarya</taxon>
        <taxon>Ascomycota</taxon>
        <taxon>Pezizomycotina</taxon>
        <taxon>Eurotiomycetes</taxon>
        <taxon>Eurotiomycetidae</taxon>
        <taxon>Eurotiales</taxon>
        <taxon>Aspergillaceae</taxon>
        <taxon>Penicillium</taxon>
    </lineage>
</organism>
<comment type="caution">
    <text evidence="2">The sequence shown here is derived from an EMBL/GenBank/DDBJ whole genome shotgun (WGS) entry which is preliminary data.</text>
</comment>
<evidence type="ECO:0000256" key="1">
    <source>
        <dbReference type="SAM" id="MobiDB-lite"/>
    </source>
</evidence>
<protein>
    <submittedName>
        <fullName evidence="2">Uncharacterized protein</fullName>
    </submittedName>
</protein>
<feature type="compositionally biased region" description="Polar residues" evidence="1">
    <location>
        <begin position="16"/>
        <end position="46"/>
    </location>
</feature>
<proteinExistence type="predicted"/>
<feature type="region of interest" description="Disordered" evidence="1">
    <location>
        <begin position="1"/>
        <end position="105"/>
    </location>
</feature>
<dbReference type="OrthoDB" id="76567at2759"/>
<dbReference type="AlphaFoldDB" id="A0A9W4NZ42"/>
<feature type="compositionally biased region" description="Low complexity" evidence="1">
    <location>
        <begin position="68"/>
        <end position="80"/>
    </location>
</feature>
<accession>A0A9W4NZ42</accession>
<sequence length="377" mass="41257">MDSEVGPQDKEATMGGTRNSPTLSQASQLFHLSKSSPFSHTANARETLSPGPTPPPEKLPIRRKEAASDTSNSTSDSAGSVFGTDTGSSGSPCSPRSITPHDPTGDFVVPPHAIVLASPTIEGLAEAIQQLKDRFALSKLPKSQYLHVIRLDQALIKRLEDEPDIFRGVRATISHQQAEILYKIMPGLQHEQMIGSFAMCLTEHLVAMGLSHRRGDFMSRQSVRTAGRYCSKEPDWWFGPNNILIDGGGDGDASLILEVGLSEPSGQLKADARWWHSNTGGGTKLVVLIHASHEPIWTVDVEVWSEVDNPRPGAKTREHPAKIMQCTQRAHFENGVVHGGPLTLDFEVLMRRPPRNSHEANVVLDHHDLFCICAEKK</sequence>
<gene>
    <name evidence="2" type="ORF">PEGY_LOCUS1370</name>
</gene>
<dbReference type="EMBL" id="CAJVRC010000839">
    <property type="protein sequence ID" value="CAG8888123.1"/>
    <property type="molecule type" value="Genomic_DNA"/>
</dbReference>
<dbReference type="Proteomes" id="UP001154252">
    <property type="component" value="Unassembled WGS sequence"/>
</dbReference>